<dbReference type="AlphaFoldDB" id="A0A507APW6"/>
<reference evidence="3 4" key="1">
    <citation type="submission" date="2019-06" db="EMBL/GenBank/DDBJ databases">
        <title>Draft genome sequence of the filamentous fungus Phialemoniopsis curvata isolated from diesel fuel.</title>
        <authorList>
            <person name="Varaljay V.A."/>
            <person name="Lyon W.J."/>
            <person name="Crouch A.L."/>
            <person name="Drake C.E."/>
            <person name="Hollomon J.M."/>
            <person name="Nadeau L.J."/>
            <person name="Nunn H.S."/>
            <person name="Stevenson B.S."/>
            <person name="Bojanowski C.L."/>
            <person name="Crookes-Goodson W.J."/>
        </authorList>
    </citation>
    <scope>NUCLEOTIDE SEQUENCE [LARGE SCALE GENOMIC DNA]</scope>
    <source>
        <strain evidence="3 4">D216</strain>
    </source>
</reference>
<feature type="transmembrane region" description="Helical" evidence="2">
    <location>
        <begin position="105"/>
        <end position="131"/>
    </location>
</feature>
<feature type="region of interest" description="Disordered" evidence="1">
    <location>
        <begin position="331"/>
        <end position="360"/>
    </location>
</feature>
<dbReference type="InParanoid" id="A0A507APW6"/>
<feature type="transmembrane region" description="Helical" evidence="2">
    <location>
        <begin position="172"/>
        <end position="196"/>
    </location>
</feature>
<sequence>MSAYLRSDALGIAAMTITYTVLCLIATLALGFLVWVHRERKSYVAMFAFFMTLATTAALAQQCHLLVDWRNIKIRQHYVRVHRRGNPELNIAGANFGVDPVLFYIRYYCYIVEGMLAACWATELTVSVYQLHPPRPFRRYGSNVAKITCVLFPIIQLGLLQSSIVQSSVPGFMFLANFTMAISFFVVIVLLFATLTKYISTKRAMMSWHVKYGDASSGSDGVVAPRRNIYDHWLIIRFSMAFFVLGSFEFIVIALEIWSAIEDRQAPGPGPDFSWERARRDFCLFMPGVTPSLLAFATFGTTRVFREYMYSKLVPKRFQKKTDLGYTEFRVENPSSAPTPRRPSLANVALGSNSGRGSSYGRAMAAQNEHVMALQNLDLESGLGRLKECDDEFSLSSKIQVTEVVRPKSQETDWDQESATTARAESSSSKK</sequence>
<keyword evidence="2" id="KW-1133">Transmembrane helix</keyword>
<dbReference type="RefSeq" id="XP_030993713.1">
    <property type="nucleotide sequence ID" value="XM_031142035.1"/>
</dbReference>
<feature type="transmembrane region" description="Helical" evidence="2">
    <location>
        <begin position="143"/>
        <end position="160"/>
    </location>
</feature>
<keyword evidence="4" id="KW-1185">Reference proteome</keyword>
<dbReference type="GeneID" id="41974752"/>
<evidence type="ECO:0000313" key="3">
    <source>
        <dbReference type="EMBL" id="TPX12002.1"/>
    </source>
</evidence>
<comment type="caution">
    <text evidence="3">The sequence shown here is derived from an EMBL/GenBank/DDBJ whole genome shotgun (WGS) entry which is preliminary data.</text>
</comment>
<feature type="compositionally biased region" description="Low complexity" evidence="1">
    <location>
        <begin position="351"/>
        <end position="360"/>
    </location>
</feature>
<dbReference type="EMBL" id="SKBQ01000044">
    <property type="protein sequence ID" value="TPX12002.1"/>
    <property type="molecule type" value="Genomic_DNA"/>
</dbReference>
<dbReference type="Proteomes" id="UP000319257">
    <property type="component" value="Unassembled WGS sequence"/>
</dbReference>
<dbReference type="OrthoDB" id="5287295at2759"/>
<evidence type="ECO:0000256" key="2">
    <source>
        <dbReference type="SAM" id="Phobius"/>
    </source>
</evidence>
<feature type="region of interest" description="Disordered" evidence="1">
    <location>
        <begin position="405"/>
        <end position="431"/>
    </location>
</feature>
<keyword evidence="2" id="KW-0472">Membrane</keyword>
<feature type="compositionally biased region" description="Low complexity" evidence="1">
    <location>
        <begin position="417"/>
        <end position="431"/>
    </location>
</feature>
<accession>A0A507APW6</accession>
<evidence type="ECO:0000256" key="1">
    <source>
        <dbReference type="SAM" id="MobiDB-lite"/>
    </source>
</evidence>
<keyword evidence="2" id="KW-0812">Transmembrane</keyword>
<organism evidence="3 4">
    <name type="scientific">Thyridium curvatum</name>
    <dbReference type="NCBI Taxonomy" id="1093900"/>
    <lineage>
        <taxon>Eukaryota</taxon>
        <taxon>Fungi</taxon>
        <taxon>Dikarya</taxon>
        <taxon>Ascomycota</taxon>
        <taxon>Pezizomycotina</taxon>
        <taxon>Sordariomycetes</taxon>
        <taxon>Sordariomycetidae</taxon>
        <taxon>Thyridiales</taxon>
        <taxon>Thyridiaceae</taxon>
        <taxon>Thyridium</taxon>
    </lineage>
</organism>
<feature type="transmembrane region" description="Helical" evidence="2">
    <location>
        <begin position="234"/>
        <end position="261"/>
    </location>
</feature>
<evidence type="ECO:0000313" key="4">
    <source>
        <dbReference type="Proteomes" id="UP000319257"/>
    </source>
</evidence>
<feature type="transmembrane region" description="Helical" evidence="2">
    <location>
        <begin position="12"/>
        <end position="36"/>
    </location>
</feature>
<gene>
    <name evidence="3" type="ORF">E0L32_007305</name>
</gene>
<protein>
    <submittedName>
        <fullName evidence="3">Uncharacterized protein</fullName>
    </submittedName>
</protein>
<name>A0A507APW6_9PEZI</name>
<feature type="transmembrane region" description="Helical" evidence="2">
    <location>
        <begin position="43"/>
        <end position="60"/>
    </location>
</feature>
<proteinExistence type="predicted"/>